<gene>
    <name evidence="1" type="ORF">F8154_01315</name>
</gene>
<protein>
    <submittedName>
        <fullName evidence="1">DUF3189 family protein</fullName>
    </submittedName>
</protein>
<dbReference type="Pfam" id="PF11385">
    <property type="entry name" value="DUF3189"/>
    <property type="match status" value="1"/>
</dbReference>
<proteinExistence type="predicted"/>
<evidence type="ECO:0000313" key="1">
    <source>
        <dbReference type="EMBL" id="KAB3538559.1"/>
    </source>
</evidence>
<reference evidence="1 2" key="1">
    <citation type="submission" date="2019-10" db="EMBL/GenBank/DDBJ databases">
        <title>Alkaliphilus serpentinus sp. nov. and Alkaliphilus pronyensis sp. nov., two novel anaerobic alkaliphilic species isolated from the serpentinized-hosted hydrothermal field of the Prony Bay (New Caledonia).</title>
        <authorList>
            <person name="Postec A."/>
        </authorList>
    </citation>
    <scope>NUCLEOTIDE SEQUENCE [LARGE SCALE GENOMIC DNA]</scope>
    <source>
        <strain evidence="1 2">LacV</strain>
    </source>
</reference>
<dbReference type="AlphaFoldDB" id="A0A6I0FIE9"/>
<evidence type="ECO:0000313" key="2">
    <source>
        <dbReference type="Proteomes" id="UP000432715"/>
    </source>
</evidence>
<organism evidence="1 2">
    <name type="scientific">Alkaliphilus pronyensis</name>
    <dbReference type="NCBI Taxonomy" id="1482732"/>
    <lineage>
        <taxon>Bacteria</taxon>
        <taxon>Bacillati</taxon>
        <taxon>Bacillota</taxon>
        <taxon>Clostridia</taxon>
        <taxon>Peptostreptococcales</taxon>
        <taxon>Natronincolaceae</taxon>
        <taxon>Alkaliphilus</taxon>
    </lineage>
</organism>
<dbReference type="RefSeq" id="WP_151859786.1">
    <property type="nucleotide sequence ID" value="NZ_WBZC01000004.1"/>
</dbReference>
<name>A0A6I0FIE9_9FIRM</name>
<dbReference type="InterPro" id="IPR021525">
    <property type="entry name" value="DUF3189"/>
</dbReference>
<sequence>MKIIYSCYGGAHTSIVAASIHLNLLPTDRVPFIKEIMSIPYYDYITNSSIGIPLYMGRDNQSNDIYVLGMGACRTQLTELIYNYALYCNIHSKKHLHVVNSIALINLPVRVGGFMSKKLKLMYIGKPITAYGIRKDYRLYAELVQNVKDTLQA</sequence>
<keyword evidence="2" id="KW-1185">Reference proteome</keyword>
<dbReference type="EMBL" id="WBZC01000004">
    <property type="protein sequence ID" value="KAB3538559.1"/>
    <property type="molecule type" value="Genomic_DNA"/>
</dbReference>
<dbReference type="OrthoDB" id="1680616at2"/>
<dbReference type="Proteomes" id="UP000432715">
    <property type="component" value="Unassembled WGS sequence"/>
</dbReference>
<accession>A0A6I0FIE9</accession>
<comment type="caution">
    <text evidence="1">The sequence shown here is derived from an EMBL/GenBank/DDBJ whole genome shotgun (WGS) entry which is preliminary data.</text>
</comment>